<keyword evidence="9" id="KW-0677">Repeat</keyword>
<keyword evidence="8" id="KW-0853">WD repeat</keyword>
<dbReference type="Pfam" id="PF08366">
    <property type="entry name" value="LLGL"/>
    <property type="match status" value="1"/>
</dbReference>
<comment type="similarity">
    <text evidence="3">Belongs to the WD repeat L(2)GL family.</text>
</comment>
<dbReference type="SMART" id="SM00320">
    <property type="entry name" value="WD40"/>
    <property type="match status" value="7"/>
</dbReference>
<keyword evidence="7" id="KW-0597">Phosphoprotein</keyword>
<feature type="region of interest" description="Disordered" evidence="12">
    <location>
        <begin position="1570"/>
        <end position="1625"/>
    </location>
</feature>
<feature type="compositionally biased region" description="Basic and acidic residues" evidence="12">
    <location>
        <begin position="1613"/>
        <end position="1625"/>
    </location>
</feature>
<dbReference type="EMBL" id="JH818286">
    <property type="protein sequence ID" value="EKC19885.1"/>
    <property type="molecule type" value="Genomic_DNA"/>
</dbReference>
<evidence type="ECO:0000256" key="9">
    <source>
        <dbReference type="ARBA" id="ARBA00022737"/>
    </source>
</evidence>
<feature type="region of interest" description="Disordered" evidence="12">
    <location>
        <begin position="1482"/>
        <end position="1520"/>
    </location>
</feature>
<protein>
    <submittedName>
        <fullName evidence="13">Lethal(2) giant larvae-like protein 1</fullName>
    </submittedName>
</protein>
<dbReference type="GO" id="GO:0005886">
    <property type="term" value="C:plasma membrane"/>
    <property type="evidence" value="ECO:0007669"/>
    <property type="project" value="TreeGrafter"/>
</dbReference>
<dbReference type="GO" id="GO:0030864">
    <property type="term" value="C:cortical actin cytoskeleton"/>
    <property type="evidence" value="ECO:0007669"/>
    <property type="project" value="TreeGrafter"/>
</dbReference>
<dbReference type="InterPro" id="IPR037245">
    <property type="entry name" value="FIP-RBD_C_sf"/>
</dbReference>
<dbReference type="GO" id="GO:0012505">
    <property type="term" value="C:endomembrane system"/>
    <property type="evidence" value="ECO:0007669"/>
    <property type="project" value="UniProtKB-SubCell"/>
</dbReference>
<dbReference type="GO" id="GO:0045159">
    <property type="term" value="F:myosin II binding"/>
    <property type="evidence" value="ECO:0007669"/>
    <property type="project" value="TreeGrafter"/>
</dbReference>
<dbReference type="Pfam" id="PF08596">
    <property type="entry name" value="Lgl_C"/>
    <property type="match status" value="1"/>
</dbReference>
<evidence type="ECO:0000256" key="6">
    <source>
        <dbReference type="ARBA" id="ARBA00022490"/>
    </source>
</evidence>
<dbReference type="PRINTS" id="PR00962">
    <property type="entry name" value="LETHAL2GIANT"/>
</dbReference>
<dbReference type="InterPro" id="IPR015943">
    <property type="entry name" value="WD40/YVTN_repeat-like_dom_sf"/>
</dbReference>
<evidence type="ECO:0000256" key="5">
    <source>
        <dbReference type="ARBA" id="ARBA00022483"/>
    </source>
</evidence>
<dbReference type="HOGENOM" id="CLU_242441_0_0_1"/>
<feature type="compositionally biased region" description="Basic and acidic residues" evidence="12">
    <location>
        <begin position="1196"/>
        <end position="1220"/>
    </location>
</feature>
<keyword evidence="11" id="KW-0175">Coiled coil</keyword>
<dbReference type="InterPro" id="IPR019018">
    <property type="entry name" value="Rab-bd_FIP-RBD"/>
</dbReference>
<dbReference type="GO" id="GO:0008593">
    <property type="term" value="P:regulation of Notch signaling pathway"/>
    <property type="evidence" value="ECO:0007669"/>
    <property type="project" value="TreeGrafter"/>
</dbReference>
<dbReference type="InterPro" id="IPR013577">
    <property type="entry name" value="LLGL2"/>
</dbReference>
<feature type="compositionally biased region" description="Acidic residues" evidence="12">
    <location>
        <begin position="208"/>
        <end position="217"/>
    </location>
</feature>
<dbReference type="GO" id="GO:0019905">
    <property type="term" value="F:syntaxin binding"/>
    <property type="evidence" value="ECO:0007669"/>
    <property type="project" value="TreeGrafter"/>
</dbReference>
<dbReference type="Pfam" id="PF09457">
    <property type="entry name" value="RBD-FIP"/>
    <property type="match status" value="1"/>
</dbReference>
<accession>K1PU46</accession>
<dbReference type="InterPro" id="IPR057316">
    <property type="entry name" value="Rab11-FIP3/4_dom"/>
</dbReference>
<feature type="region of interest" description="Disordered" evidence="12">
    <location>
        <begin position="208"/>
        <end position="249"/>
    </location>
</feature>
<dbReference type="InterPro" id="IPR001680">
    <property type="entry name" value="WD40_rpt"/>
</dbReference>
<dbReference type="PANTHER" id="PTHR10241">
    <property type="entry name" value="LETHAL 2 GIANT LARVAE PROTEIN"/>
    <property type="match status" value="1"/>
</dbReference>
<evidence type="ECO:0000313" key="13">
    <source>
        <dbReference type="EMBL" id="EKC19885.1"/>
    </source>
</evidence>
<reference evidence="13" key="1">
    <citation type="journal article" date="2012" name="Nature">
        <title>The oyster genome reveals stress adaptation and complexity of shell formation.</title>
        <authorList>
            <person name="Zhang G."/>
            <person name="Fang X."/>
            <person name="Guo X."/>
            <person name="Li L."/>
            <person name="Luo R."/>
            <person name="Xu F."/>
            <person name="Yang P."/>
            <person name="Zhang L."/>
            <person name="Wang X."/>
            <person name="Qi H."/>
            <person name="Xiong Z."/>
            <person name="Que H."/>
            <person name="Xie Y."/>
            <person name="Holland P.W."/>
            <person name="Paps J."/>
            <person name="Zhu Y."/>
            <person name="Wu F."/>
            <person name="Chen Y."/>
            <person name="Wang J."/>
            <person name="Peng C."/>
            <person name="Meng J."/>
            <person name="Yang L."/>
            <person name="Liu J."/>
            <person name="Wen B."/>
            <person name="Zhang N."/>
            <person name="Huang Z."/>
            <person name="Zhu Q."/>
            <person name="Feng Y."/>
            <person name="Mount A."/>
            <person name="Hedgecock D."/>
            <person name="Xu Z."/>
            <person name="Liu Y."/>
            <person name="Domazet-Loso T."/>
            <person name="Du Y."/>
            <person name="Sun X."/>
            <person name="Zhang S."/>
            <person name="Liu B."/>
            <person name="Cheng P."/>
            <person name="Jiang X."/>
            <person name="Li J."/>
            <person name="Fan D."/>
            <person name="Wang W."/>
            <person name="Fu W."/>
            <person name="Wang T."/>
            <person name="Wang B."/>
            <person name="Zhang J."/>
            <person name="Peng Z."/>
            <person name="Li Y."/>
            <person name="Li N."/>
            <person name="Wang J."/>
            <person name="Chen M."/>
            <person name="He Y."/>
            <person name="Tan F."/>
            <person name="Song X."/>
            <person name="Zheng Q."/>
            <person name="Huang R."/>
            <person name="Yang H."/>
            <person name="Du X."/>
            <person name="Chen L."/>
            <person name="Yang M."/>
            <person name="Gaffney P.M."/>
            <person name="Wang S."/>
            <person name="Luo L."/>
            <person name="She Z."/>
            <person name="Ming Y."/>
            <person name="Huang W."/>
            <person name="Zhang S."/>
            <person name="Huang B."/>
            <person name="Zhang Y."/>
            <person name="Qu T."/>
            <person name="Ni P."/>
            <person name="Miao G."/>
            <person name="Wang J."/>
            <person name="Wang Q."/>
            <person name="Steinberg C.E."/>
            <person name="Wang H."/>
            <person name="Li N."/>
            <person name="Qian L."/>
            <person name="Zhang G."/>
            <person name="Li Y."/>
            <person name="Yang H."/>
            <person name="Liu X."/>
            <person name="Wang J."/>
            <person name="Yin Y."/>
            <person name="Wang J."/>
        </authorList>
    </citation>
    <scope>NUCLEOTIDE SEQUENCE [LARGE SCALE GENOMIC DNA]</scope>
    <source>
        <strain evidence="13">05x7-T-G4-1.051#20</strain>
    </source>
</reference>
<evidence type="ECO:0000256" key="2">
    <source>
        <dbReference type="ARBA" id="ARBA00004496"/>
    </source>
</evidence>
<dbReference type="Gene3D" id="2.130.10.10">
    <property type="entry name" value="YVTN repeat-like/Quinoprotein amine dehydrogenase"/>
    <property type="match status" value="4"/>
</dbReference>
<keyword evidence="6" id="KW-0963">Cytoplasm</keyword>
<dbReference type="PROSITE" id="PS51511">
    <property type="entry name" value="FIP_RBD"/>
    <property type="match status" value="1"/>
</dbReference>
<name>K1PU46_MAGGI</name>
<dbReference type="GO" id="GO:0030866">
    <property type="term" value="P:cortical actin cytoskeleton organization"/>
    <property type="evidence" value="ECO:0007669"/>
    <property type="project" value="TreeGrafter"/>
</dbReference>
<evidence type="ECO:0000256" key="7">
    <source>
        <dbReference type="ARBA" id="ARBA00022553"/>
    </source>
</evidence>
<dbReference type="Pfam" id="PF25450">
    <property type="entry name" value="Rab11-FIP3"/>
    <property type="match status" value="1"/>
</dbReference>
<evidence type="ECO:0000256" key="8">
    <source>
        <dbReference type="ARBA" id="ARBA00022574"/>
    </source>
</evidence>
<feature type="compositionally biased region" description="Low complexity" evidence="12">
    <location>
        <begin position="1576"/>
        <end position="1592"/>
    </location>
</feature>
<dbReference type="GO" id="GO:0051294">
    <property type="term" value="P:establishment of spindle orientation"/>
    <property type="evidence" value="ECO:0007669"/>
    <property type="project" value="TreeGrafter"/>
</dbReference>
<dbReference type="GO" id="GO:0006893">
    <property type="term" value="P:Golgi to plasma membrane transport"/>
    <property type="evidence" value="ECO:0007669"/>
    <property type="project" value="TreeGrafter"/>
</dbReference>
<dbReference type="GO" id="GO:0005096">
    <property type="term" value="F:GTPase activator activity"/>
    <property type="evidence" value="ECO:0007669"/>
    <property type="project" value="TreeGrafter"/>
</dbReference>
<dbReference type="SUPFAM" id="SSF144270">
    <property type="entry name" value="Eferin C-derminal domain-like"/>
    <property type="match status" value="1"/>
</dbReference>
<dbReference type="InterPro" id="IPR036322">
    <property type="entry name" value="WD40_repeat_dom_sf"/>
</dbReference>
<dbReference type="GO" id="GO:0006887">
    <property type="term" value="P:exocytosis"/>
    <property type="evidence" value="ECO:0007669"/>
    <property type="project" value="UniProtKB-KW"/>
</dbReference>
<feature type="compositionally biased region" description="Polar residues" evidence="12">
    <location>
        <begin position="218"/>
        <end position="242"/>
    </location>
</feature>
<keyword evidence="4" id="KW-0813">Transport</keyword>
<feature type="compositionally biased region" description="Polar residues" evidence="12">
    <location>
        <begin position="1491"/>
        <end position="1510"/>
    </location>
</feature>
<evidence type="ECO:0000256" key="3">
    <source>
        <dbReference type="ARBA" id="ARBA00008070"/>
    </source>
</evidence>
<evidence type="ECO:0000256" key="10">
    <source>
        <dbReference type="ARBA" id="ARBA00023136"/>
    </source>
</evidence>
<keyword evidence="5" id="KW-0268">Exocytosis</keyword>
<dbReference type="Gene3D" id="1.20.5.2440">
    <property type="match status" value="1"/>
</dbReference>
<gene>
    <name evidence="13" type="ORF">CGI_10007347</name>
</gene>
<proteinExistence type="inferred from homology"/>
<evidence type="ECO:0000256" key="11">
    <source>
        <dbReference type="SAM" id="Coils"/>
    </source>
</evidence>
<dbReference type="FunCoup" id="K1PU46">
    <property type="interactions" value="346"/>
</dbReference>
<evidence type="ECO:0000256" key="1">
    <source>
        <dbReference type="ARBA" id="ARBA00004308"/>
    </source>
</evidence>
<dbReference type="InterPro" id="IPR013905">
    <property type="entry name" value="Lgl_C_dom"/>
</dbReference>
<comment type="subcellular location">
    <subcellularLocation>
        <location evidence="2">Cytoplasm</location>
    </subcellularLocation>
    <subcellularLocation>
        <location evidence="1">Endomembrane system</location>
    </subcellularLocation>
</comment>
<feature type="region of interest" description="Disordered" evidence="12">
    <location>
        <begin position="1157"/>
        <end position="1244"/>
    </location>
</feature>
<keyword evidence="10" id="KW-0472">Membrane</keyword>
<dbReference type="SUPFAM" id="SSF50978">
    <property type="entry name" value="WD40 repeat-like"/>
    <property type="match status" value="2"/>
</dbReference>
<dbReference type="GO" id="GO:0032878">
    <property type="term" value="P:regulation of establishment or maintenance of cell polarity"/>
    <property type="evidence" value="ECO:0007669"/>
    <property type="project" value="TreeGrafter"/>
</dbReference>
<sequence length="1652" mass="185229">MSCFGCVFGCFKCLLDKCIKFWKKLFGFGKSKQRTRILAEKCTQTMSPPQLKVSGRENLRVGFCDNLHLPCCGRDKVIQTFCDRSCVPAHYINHRHRRKRARRRVSPVNSPFQIPSISSSNNNLLLNGLDDFIAGDVSSTECPETSEASAYTYNEYDTNTDEDGHGQGILIDLSTPEPVKLSLSCMPFSISLNRRLDFTDEENYEDFGEVDDIESDMSDPSQNSQRSRVTTSAAYASQLQNKSRTEPGDEILDDIDGNFQTLNDRVQFLEKKLVQISEEKSSVNTSHSKLKDENSHLMERIHSLEEQLKDVEVKSKETLAEEQKKFKQMLSRAETEKAEQMYIAQRLQSIEKEYEVLKIENPRLRLEIDKLRVEKLDLQDKLTDVQAEYNAVYSEHEELKQKFEKERQCTGTLLDELGKELEELRKYKIDHELNQSPRPRNNSMADLPGRYQALNSEVNRLKEENKQLQDMNEDLNAQLLTRCINEGKTLVNDTKAKSLATELEHLTKEELMAKLQEVECVNINLKSYVDKIILTILEKNPSILEITNRYIPIEICLDHGFPSKPSCMAYDPKLKLLAIGTKTGRIKILGAPGVEWSVELRSDVSVNQLFFLPEQGRLLSLCSDNTVYLWEINQKGEKSVLEQKREYTFSVDESRMKGISVCCLTNNCEQLLIGTEIGNIYILDLNSFKLLDQIIYQDVVMQNVPDDFKVNPGAVEALAVHPTDPDKFLIGYNRGLIVLWDNEASNADQTYNSTQQLESLSWHRNGTEFMSAHNDGSYIIWSSTNSAEPKDPALTPYGPFPCKAISKIDWKTAKLDPFIIFAGGMPRASYGDRHTVTIMQGANNIHTVLDFTSKVVDFITISRADEAEDEMEMDEPHTLVVLAEEELVLIDLETQGWPAYALPYLNSLHCSPITCSQHVSNVPDNLWQKIADAGQAQNKNLSSREWPINGGKIAGAESLTKDLLLTGHEDGTVRFWDASSTSMSLLYKLSTASLFNVEIHGDHNSGEVEEEWPPFRKVHRGMVGNYDPYSDDPRLGIQKIALCPLSETLVVAGTAGQVVVMRAERDDRELEVSSTTVSVVSDRDGFVWKGHEALGKREGEVTFPAGFQPVAVMQISPPAACTALAFHSEWQLVAAGTAHGFGLFDYAQKKEVTSRCTLNPDDLTGTSDTPISRRKSFKKSLRESFRRLRRRRSERRKAEEKTKEQKKGDDKSEGIEEKASPIKTSPPASPESRPVERQVEARNPEDSISSMVRCLYFATTYISDVSNTTSSLWVGTNGGHVYIYTVTVPQEKRSENEVAAVLAKEIKLRHKAPVMSIAVVDGRTKILPDPLEVQHARAKEPQGNNHSVVICSEEQLKIFTLPHLKAKWKYKITAVNGSRIRKVAFINFRSRSDDNYSECNIACLNNQGELSVYSVSTLRQQLEASCLRREDINGISSFTFSKNGQGFYLQSASEYARVTLSARCATEPTCSLELKEGMRVVVEDEPEPETQEASQTEGNTETEAAQTSGGDNAEGLNDSVLNDSQANTTMEGEITQDSVQIMQHTEEVSTSTETTRTASVQETTTTVISGDNLENSTVTTTVTESSQQVTSSGDAPSTGNNEENKVPTPETQIIEKTEEELTKLKISDEDEALNKKRGLETTAEIQATVTAS</sequence>
<evidence type="ECO:0000256" key="4">
    <source>
        <dbReference type="ARBA" id="ARBA00022448"/>
    </source>
</evidence>
<dbReference type="InterPro" id="IPR000664">
    <property type="entry name" value="Lethal2_giant"/>
</dbReference>
<evidence type="ECO:0000256" key="12">
    <source>
        <dbReference type="SAM" id="MobiDB-lite"/>
    </source>
</evidence>
<feature type="coiled-coil region" evidence="11">
    <location>
        <begin position="252"/>
        <end position="481"/>
    </location>
</feature>
<feature type="compositionally biased region" description="Basic and acidic residues" evidence="12">
    <location>
        <begin position="1233"/>
        <end position="1244"/>
    </location>
</feature>
<dbReference type="PANTHER" id="PTHR10241:SF29">
    <property type="entry name" value="LETHAL(2) GIANT LARVAE PROTEIN"/>
    <property type="match status" value="1"/>
</dbReference>
<dbReference type="PROSITE" id="PS50082">
    <property type="entry name" value="WD_REPEATS_2"/>
    <property type="match status" value="1"/>
</dbReference>
<dbReference type="InParanoid" id="K1PU46"/>
<organism evidence="13">
    <name type="scientific">Magallana gigas</name>
    <name type="common">Pacific oyster</name>
    <name type="synonym">Crassostrea gigas</name>
    <dbReference type="NCBI Taxonomy" id="29159"/>
    <lineage>
        <taxon>Eukaryota</taxon>
        <taxon>Metazoa</taxon>
        <taxon>Spiralia</taxon>
        <taxon>Lophotrochozoa</taxon>
        <taxon>Mollusca</taxon>
        <taxon>Bivalvia</taxon>
        <taxon>Autobranchia</taxon>
        <taxon>Pteriomorphia</taxon>
        <taxon>Ostreida</taxon>
        <taxon>Ostreoidea</taxon>
        <taxon>Ostreidae</taxon>
        <taxon>Magallana</taxon>
    </lineage>
</organism>